<sequence>MDDNYKGYSGKLLKPEIEHLDSHLNENTYLRTQDIVLYVTKNFKVEYSLSGMKDLLHRLDYAYKKPKLVPRKPDAKAQEEFIESYKELKNTKRANDPVYFMDGSLRWPGLSRPFYAIF</sequence>
<name>A0A286TZD3_9BACT</name>
<dbReference type="AlphaFoldDB" id="A0A286TZD3"/>
<dbReference type="EMBL" id="BAOS01000019">
    <property type="protein sequence ID" value="GAX61218.1"/>
    <property type="molecule type" value="Genomic_DNA"/>
</dbReference>
<organism evidence="2 3">
    <name type="scientific">Candidatus Scalindua japonica</name>
    <dbReference type="NCBI Taxonomy" id="1284222"/>
    <lineage>
        <taxon>Bacteria</taxon>
        <taxon>Pseudomonadati</taxon>
        <taxon>Planctomycetota</taxon>
        <taxon>Candidatus Brocadiia</taxon>
        <taxon>Candidatus Brocadiales</taxon>
        <taxon>Candidatus Scalinduaceae</taxon>
        <taxon>Candidatus Scalindua</taxon>
    </lineage>
</organism>
<dbReference type="RefSeq" id="WP_162532273.1">
    <property type="nucleotide sequence ID" value="NZ_BAOS01000019.1"/>
</dbReference>
<dbReference type="InterPro" id="IPR025959">
    <property type="entry name" value="Winged_HTH_dom"/>
</dbReference>
<accession>A0A286TZD3</accession>
<dbReference type="Proteomes" id="UP000218542">
    <property type="component" value="Unassembled WGS sequence"/>
</dbReference>
<evidence type="ECO:0000313" key="2">
    <source>
        <dbReference type="EMBL" id="GAX61218.1"/>
    </source>
</evidence>
<keyword evidence="3" id="KW-1185">Reference proteome</keyword>
<evidence type="ECO:0000259" key="1">
    <source>
        <dbReference type="Pfam" id="PF13592"/>
    </source>
</evidence>
<protein>
    <submittedName>
        <fullName evidence="2">Transposase and inactivated derivative</fullName>
    </submittedName>
</protein>
<dbReference type="Pfam" id="PF13592">
    <property type="entry name" value="HTH_33"/>
    <property type="match status" value="1"/>
</dbReference>
<gene>
    <name evidence="2" type="ORF">SCALIN_C19_0012</name>
</gene>
<comment type="caution">
    <text evidence="2">The sequence shown here is derived from an EMBL/GenBank/DDBJ whole genome shotgun (WGS) entry which is preliminary data.</text>
</comment>
<proteinExistence type="predicted"/>
<reference evidence="3" key="1">
    <citation type="journal article" date="2017" name="Environ. Microbiol. Rep.">
        <title>Genetic Diversity of Marine Anaerobic Ammonium-Oxidizing Bacteria as Revealed by Genomic and Proteomic Analyses of 'Candidatus Scalindua japonica'.</title>
        <authorList>
            <person name="Oshiki M."/>
            <person name="Mizuto K."/>
            <person name="Kimura Z."/>
            <person name="Kindaichi T."/>
            <person name="Satoh H."/>
            <person name="Okabe S."/>
        </authorList>
    </citation>
    <scope>NUCLEOTIDE SEQUENCE [LARGE SCALE GENOMIC DNA]</scope>
    <source>
        <strain evidence="3">husup-a2</strain>
    </source>
</reference>
<evidence type="ECO:0000313" key="3">
    <source>
        <dbReference type="Proteomes" id="UP000218542"/>
    </source>
</evidence>
<feature type="domain" description="Winged helix-turn helix" evidence="1">
    <location>
        <begin position="26"/>
        <end position="84"/>
    </location>
</feature>